<evidence type="ECO:0000313" key="2">
    <source>
        <dbReference type="EMBL" id="KAF1305215.1"/>
    </source>
</evidence>
<feature type="region of interest" description="Disordered" evidence="1">
    <location>
        <begin position="31"/>
        <end position="62"/>
    </location>
</feature>
<dbReference type="Proteomes" id="UP000782705">
    <property type="component" value="Unassembled WGS sequence"/>
</dbReference>
<sequence length="62" mass="7121">MTIPDDKLEKLAEERKQQNPFEKIDAIEEELNLDDSPETKDDNALDEDPIVTLGVTEQLKDH</sequence>
<keyword evidence="3" id="KW-1185">Reference proteome</keyword>
<comment type="caution">
    <text evidence="2">The sequence shown here is derived from an EMBL/GenBank/DDBJ whole genome shotgun (WGS) entry which is preliminary data.</text>
</comment>
<evidence type="ECO:0000313" key="3">
    <source>
        <dbReference type="Proteomes" id="UP000782705"/>
    </source>
</evidence>
<reference evidence="2 3" key="1">
    <citation type="submission" date="2016-06" db="EMBL/GenBank/DDBJ databases">
        <title>Four novel species of enterococci isolated from chicken manure.</title>
        <authorList>
            <person name="Van Tyne D."/>
        </authorList>
    </citation>
    <scope>NUCLEOTIDE SEQUENCE [LARGE SCALE GENOMIC DNA]</scope>
    <source>
        <strain evidence="2 3">CU12B</strain>
    </source>
</reference>
<accession>A0ABQ6Z1X1</accession>
<dbReference type="EMBL" id="MAEL01000021">
    <property type="protein sequence ID" value="KAF1305215.1"/>
    <property type="molecule type" value="Genomic_DNA"/>
</dbReference>
<organism evidence="2 3">
    <name type="scientific">Candidatus Enterococcus willemsii</name>
    <dbReference type="NCBI Taxonomy" id="1857215"/>
    <lineage>
        <taxon>Bacteria</taxon>
        <taxon>Bacillati</taxon>
        <taxon>Bacillota</taxon>
        <taxon>Bacilli</taxon>
        <taxon>Lactobacillales</taxon>
        <taxon>Enterococcaceae</taxon>
        <taxon>Enterococcus</taxon>
    </lineage>
</organism>
<protein>
    <submittedName>
        <fullName evidence="2">Uncharacterized protein</fullName>
    </submittedName>
</protein>
<gene>
    <name evidence="2" type="ORF">BAU17_12635</name>
</gene>
<name>A0ABQ6Z1X1_9ENTE</name>
<evidence type="ECO:0000256" key="1">
    <source>
        <dbReference type="SAM" id="MobiDB-lite"/>
    </source>
</evidence>
<dbReference type="RefSeq" id="WP_161901368.1">
    <property type="nucleotide sequence ID" value="NZ_MAEL01000021.1"/>
</dbReference>
<proteinExistence type="predicted"/>